<keyword evidence="4" id="KW-0325">Glycoprotein</keyword>
<evidence type="ECO:0000256" key="4">
    <source>
        <dbReference type="ARBA" id="ARBA00023180"/>
    </source>
</evidence>
<keyword evidence="2" id="KW-0732">Signal</keyword>
<dbReference type="FunFam" id="3.10.50.10:FF:000003">
    <property type="entry name" value="Class V chitinase CHIT5b"/>
    <property type="match status" value="1"/>
</dbReference>
<evidence type="ECO:0000256" key="3">
    <source>
        <dbReference type="ARBA" id="ARBA00022801"/>
    </source>
</evidence>
<proteinExistence type="inferred from homology"/>
<evidence type="ECO:0000256" key="1">
    <source>
        <dbReference type="ARBA" id="ARBA00008682"/>
    </source>
</evidence>
<dbReference type="Proteomes" id="UP001314170">
    <property type="component" value="Unassembled WGS sequence"/>
</dbReference>
<keyword evidence="7" id="KW-1185">Reference proteome</keyword>
<evidence type="ECO:0000313" key="6">
    <source>
        <dbReference type="EMBL" id="CAK7338276.1"/>
    </source>
</evidence>
<dbReference type="AlphaFoldDB" id="A0AAV1RPE8"/>
<keyword evidence="5" id="KW-0326">Glycosidase</keyword>
<reference evidence="6 7" key="1">
    <citation type="submission" date="2024-01" db="EMBL/GenBank/DDBJ databases">
        <authorList>
            <person name="Waweru B."/>
        </authorList>
    </citation>
    <scope>NUCLEOTIDE SEQUENCE [LARGE SCALE GENOMIC DNA]</scope>
</reference>
<keyword evidence="3" id="KW-0378">Hydrolase</keyword>
<dbReference type="SUPFAM" id="SSF54556">
    <property type="entry name" value="Chitinase insertion domain"/>
    <property type="match status" value="1"/>
</dbReference>
<evidence type="ECO:0000256" key="5">
    <source>
        <dbReference type="ARBA" id="ARBA00023295"/>
    </source>
</evidence>
<comment type="similarity">
    <text evidence="1">Belongs to the glycosyl hydrolase 18 family. Chitinase class V subfamily.</text>
</comment>
<comment type="caution">
    <text evidence="6">The sequence shown here is derived from an EMBL/GenBank/DDBJ whole genome shotgun (WGS) entry which is preliminary data.</text>
</comment>
<dbReference type="GO" id="GO:0016798">
    <property type="term" value="F:hydrolase activity, acting on glycosyl bonds"/>
    <property type="evidence" value="ECO:0007669"/>
    <property type="project" value="UniProtKB-KW"/>
</dbReference>
<evidence type="ECO:0000256" key="2">
    <source>
        <dbReference type="ARBA" id="ARBA00022729"/>
    </source>
</evidence>
<gene>
    <name evidence="6" type="ORF">DCAF_LOCUS13320</name>
</gene>
<protein>
    <submittedName>
        <fullName evidence="6">Uncharacterized protein</fullName>
    </submittedName>
</protein>
<name>A0AAV1RPE8_9ROSI</name>
<dbReference type="Gene3D" id="3.10.50.10">
    <property type="match status" value="1"/>
</dbReference>
<dbReference type="EMBL" id="CAWUPB010001111">
    <property type="protein sequence ID" value="CAK7338276.1"/>
    <property type="molecule type" value="Genomic_DNA"/>
</dbReference>
<organism evidence="6 7">
    <name type="scientific">Dovyalis caffra</name>
    <dbReference type="NCBI Taxonomy" id="77055"/>
    <lineage>
        <taxon>Eukaryota</taxon>
        <taxon>Viridiplantae</taxon>
        <taxon>Streptophyta</taxon>
        <taxon>Embryophyta</taxon>
        <taxon>Tracheophyta</taxon>
        <taxon>Spermatophyta</taxon>
        <taxon>Magnoliopsida</taxon>
        <taxon>eudicotyledons</taxon>
        <taxon>Gunneridae</taxon>
        <taxon>Pentapetalae</taxon>
        <taxon>rosids</taxon>
        <taxon>fabids</taxon>
        <taxon>Malpighiales</taxon>
        <taxon>Salicaceae</taxon>
        <taxon>Flacourtieae</taxon>
        <taxon>Dovyalis</taxon>
    </lineage>
</organism>
<sequence>MVLQPLALCRLCKEIPAMPHGKTWQLKDSNVHGIRTPSVGVGPENDEIVTYDEILNFNKENVANVAYDTETVSTCWDSGTNWIGYDGFESTVGKVNFARDQGLLVVDMSRGIGKTKRLRVEIHQPLGNQKAPNFPIQ</sequence>
<accession>A0AAV1RPE8</accession>
<dbReference type="InterPro" id="IPR029070">
    <property type="entry name" value="Chitinase_insertion_sf"/>
</dbReference>
<evidence type="ECO:0000313" key="7">
    <source>
        <dbReference type="Proteomes" id="UP001314170"/>
    </source>
</evidence>